<dbReference type="InterPro" id="IPR024445">
    <property type="entry name" value="Tnp_ISXO2-like"/>
</dbReference>
<evidence type="ECO:0000313" key="3">
    <source>
        <dbReference type="Proteomes" id="UP000033998"/>
    </source>
</evidence>
<dbReference type="InterPro" id="IPR053164">
    <property type="entry name" value="IS1016-like_transposase"/>
</dbReference>
<dbReference type="PANTHER" id="PTHR47163">
    <property type="entry name" value="DDE_TNP_IS1595 DOMAIN-CONTAINING PROTEIN"/>
    <property type="match status" value="1"/>
</dbReference>
<sequence length="296" mass="34546">METNFKNIIEFTAYFNNEEVCRKHFEQVRFAKGDFCPHCKHDKIMRFADGKRYRCHKCRQDFTIKTGTLFGESKISLQKWFIAIYLLTTSKKGISSVYLAEQVGVTQKTAWYMDMRIREAMKQGKGKMLGVVEVDETYLGGYSPRRFGFRKKSAIMGMTKRSGNIRAFQIPNRETHVVLNALTKNVSKDSHIITDDAGVYRKVVKIGYNKHDSVRHSRKQYVKGNIHTNSIESFWALFKRNYHGTYHSMSKKHLQRYIDEIAFRFNNRADNLAEKFDLATLKISKHGKMSYKTLTA</sequence>
<evidence type="ECO:0000313" key="2">
    <source>
        <dbReference type="EMBL" id="KKR01831.1"/>
    </source>
</evidence>
<comment type="caution">
    <text evidence="2">The sequence shown here is derived from an EMBL/GenBank/DDBJ whole genome shotgun (WGS) entry which is preliminary data.</text>
</comment>
<name>A0A837HNB8_9BACT</name>
<feature type="domain" description="ISXO2-like transposase" evidence="1">
    <location>
        <begin position="127"/>
        <end position="266"/>
    </location>
</feature>
<dbReference type="Proteomes" id="UP000033998">
    <property type="component" value="Unassembled WGS sequence"/>
</dbReference>
<accession>A0A837HNB8</accession>
<proteinExistence type="predicted"/>
<dbReference type="PANTHER" id="PTHR47163:SF2">
    <property type="entry name" value="SI:DKEY-17M8.2"/>
    <property type="match status" value="1"/>
</dbReference>
<dbReference type="NCBIfam" id="NF033547">
    <property type="entry name" value="transpos_IS1595"/>
    <property type="match status" value="1"/>
</dbReference>
<dbReference type="Pfam" id="PF12762">
    <property type="entry name" value="DDE_Tnp_IS1595"/>
    <property type="match status" value="1"/>
</dbReference>
<dbReference type="AlphaFoldDB" id="A0A837HNB8"/>
<dbReference type="InterPro" id="IPR024442">
    <property type="entry name" value="Transposase_Zn_ribbon"/>
</dbReference>
<organism evidence="2 3">
    <name type="scientific">Candidatus Nomurabacteria bacterium GW2011_GWD2_39_12</name>
    <dbReference type="NCBI Taxonomy" id="1618759"/>
    <lineage>
        <taxon>Bacteria</taxon>
        <taxon>Candidatus Nomuraibacteriota</taxon>
    </lineage>
</organism>
<gene>
    <name evidence="2" type="ORF">UT27_C0005G0031</name>
</gene>
<dbReference type="EMBL" id="LBWE01000005">
    <property type="protein sequence ID" value="KKR01831.1"/>
    <property type="molecule type" value="Genomic_DNA"/>
</dbReference>
<dbReference type="Pfam" id="PF12760">
    <property type="entry name" value="Zn_ribbon_IS1595"/>
    <property type="match status" value="1"/>
</dbReference>
<protein>
    <recommendedName>
        <fullName evidence="1">ISXO2-like transposase domain-containing protein</fullName>
    </recommendedName>
</protein>
<evidence type="ECO:0000259" key="1">
    <source>
        <dbReference type="SMART" id="SM01126"/>
    </source>
</evidence>
<dbReference type="SMART" id="SM01126">
    <property type="entry name" value="DDE_Tnp_IS1595"/>
    <property type="match status" value="1"/>
</dbReference>
<reference evidence="2 3" key="1">
    <citation type="journal article" date="2015" name="Nature">
        <title>rRNA introns, odd ribosomes, and small enigmatic genomes across a large radiation of phyla.</title>
        <authorList>
            <person name="Brown C.T."/>
            <person name="Hug L.A."/>
            <person name="Thomas B.C."/>
            <person name="Sharon I."/>
            <person name="Castelle C.J."/>
            <person name="Singh A."/>
            <person name="Wilkins M.J."/>
            <person name="Williams K.H."/>
            <person name="Banfield J.F."/>
        </authorList>
    </citation>
    <scope>NUCLEOTIDE SEQUENCE [LARGE SCALE GENOMIC DNA]</scope>
</reference>